<dbReference type="AlphaFoldDB" id="A0A2S8FXT2"/>
<dbReference type="RefSeq" id="WP_105351513.1">
    <property type="nucleotide sequence ID" value="NZ_PUIA01000017.1"/>
</dbReference>
<evidence type="ECO:0000313" key="3">
    <source>
        <dbReference type="Proteomes" id="UP000240009"/>
    </source>
</evidence>
<dbReference type="Proteomes" id="UP000240009">
    <property type="component" value="Unassembled WGS sequence"/>
</dbReference>
<evidence type="ECO:0000313" key="2">
    <source>
        <dbReference type="EMBL" id="PQO36985.1"/>
    </source>
</evidence>
<reference evidence="2 3" key="1">
    <citation type="submission" date="2018-02" db="EMBL/GenBank/DDBJ databases">
        <title>Comparative genomes isolates from brazilian mangrove.</title>
        <authorList>
            <person name="Araujo J.E."/>
            <person name="Taketani R.G."/>
            <person name="Silva M.C.P."/>
            <person name="Loureco M.V."/>
            <person name="Andreote F.D."/>
        </authorList>
    </citation>
    <scope>NUCLEOTIDE SEQUENCE [LARGE SCALE GENOMIC DNA]</scope>
    <source>
        <strain evidence="2 3">HEX-2 MGV</strain>
    </source>
</reference>
<dbReference type="OrthoDB" id="290623at2"/>
<name>A0A2S8FXT2_9BACT</name>
<accession>A0A2S8FXT2</accession>
<organism evidence="2 3">
    <name type="scientific">Blastopirellula marina</name>
    <dbReference type="NCBI Taxonomy" id="124"/>
    <lineage>
        <taxon>Bacteria</taxon>
        <taxon>Pseudomonadati</taxon>
        <taxon>Planctomycetota</taxon>
        <taxon>Planctomycetia</taxon>
        <taxon>Pirellulales</taxon>
        <taxon>Pirellulaceae</taxon>
        <taxon>Blastopirellula</taxon>
    </lineage>
</organism>
<proteinExistence type="predicted"/>
<gene>
    <name evidence="2" type="ORF">C5Y96_07435</name>
</gene>
<feature type="transmembrane region" description="Helical" evidence="1">
    <location>
        <begin position="20"/>
        <end position="43"/>
    </location>
</feature>
<keyword evidence="1" id="KW-0472">Membrane</keyword>
<sequence length="176" mass="20162">MSETEQEIEQRPSQRTQFPLWFLLFVLPTIAGMIFAVYSAFAAQDKRYRDLMAEQAMLIQECSEAEARMSKLSRAEQSFDGAVTRWNSPDAVLSEIKTTNPTVHWGERDLVYFFLQANDHQLHELVDLLAKEYPDSHPAIQARILECLRSFPEYVIAEHLLRSRSASALRQLSAAA</sequence>
<comment type="caution">
    <text evidence="2">The sequence shown here is derived from an EMBL/GenBank/DDBJ whole genome shotgun (WGS) entry which is preliminary data.</text>
</comment>
<evidence type="ECO:0000256" key="1">
    <source>
        <dbReference type="SAM" id="Phobius"/>
    </source>
</evidence>
<dbReference type="EMBL" id="PUIA01000017">
    <property type="protein sequence ID" value="PQO36985.1"/>
    <property type="molecule type" value="Genomic_DNA"/>
</dbReference>
<keyword evidence="1" id="KW-0812">Transmembrane</keyword>
<keyword evidence="1" id="KW-1133">Transmembrane helix</keyword>
<protein>
    <submittedName>
        <fullName evidence="2">Uncharacterized protein</fullName>
    </submittedName>
</protein>